<evidence type="ECO:0000313" key="12">
    <source>
        <dbReference type="Proteomes" id="UP000193224"/>
    </source>
</evidence>
<comment type="subcellular location">
    <subcellularLocation>
        <location evidence="9">Cell inner membrane</location>
        <topology evidence="9">Single-pass type II membrane protein</topology>
    </subcellularLocation>
    <subcellularLocation>
        <location evidence="1">Membrane</location>
    </subcellularLocation>
    <text evidence="9">Localizes to the division septum.</text>
</comment>
<dbReference type="PANTHER" id="PTHR35851">
    <property type="entry name" value="CELL DIVISION PROTEIN FTSQ"/>
    <property type="match status" value="1"/>
</dbReference>
<proteinExistence type="inferred from homology"/>
<dbReference type="InterPro" id="IPR034746">
    <property type="entry name" value="POTRA"/>
</dbReference>
<keyword evidence="6 9" id="KW-1133">Transmembrane helix</keyword>
<evidence type="ECO:0000259" key="10">
    <source>
        <dbReference type="PROSITE" id="PS51779"/>
    </source>
</evidence>
<dbReference type="InterPro" id="IPR005548">
    <property type="entry name" value="Cell_div_FtsQ/DivIB_C"/>
</dbReference>
<dbReference type="Pfam" id="PF03799">
    <property type="entry name" value="FtsQ_DivIB_C"/>
    <property type="match status" value="1"/>
</dbReference>
<dbReference type="GO" id="GO:0043093">
    <property type="term" value="P:FtsZ-dependent cytokinesis"/>
    <property type="evidence" value="ECO:0007669"/>
    <property type="project" value="UniProtKB-UniRule"/>
</dbReference>
<evidence type="ECO:0000256" key="3">
    <source>
        <dbReference type="ARBA" id="ARBA00022519"/>
    </source>
</evidence>
<feature type="domain" description="POTRA" evidence="10">
    <location>
        <begin position="75"/>
        <end position="143"/>
    </location>
</feature>
<reference evidence="11 12" key="1">
    <citation type="submission" date="2017-03" db="EMBL/GenBank/DDBJ databases">
        <authorList>
            <person name="Afonso C.L."/>
            <person name="Miller P.J."/>
            <person name="Scott M.A."/>
            <person name="Spackman E."/>
            <person name="Goraichik I."/>
            <person name="Dimitrov K.M."/>
            <person name="Suarez D.L."/>
            <person name="Swayne D.E."/>
        </authorList>
    </citation>
    <scope>NUCLEOTIDE SEQUENCE [LARGE SCALE GENOMIC DNA]</scope>
    <source>
        <strain evidence="11 12">CECT 7745</strain>
    </source>
</reference>
<name>A0A1X7BLH6_9RHOB</name>
<keyword evidence="2 9" id="KW-1003">Cell membrane</keyword>
<evidence type="ECO:0000256" key="7">
    <source>
        <dbReference type="ARBA" id="ARBA00023136"/>
    </source>
</evidence>
<protein>
    <recommendedName>
        <fullName evidence="9">Cell division protein FtsQ</fullName>
    </recommendedName>
</protein>
<dbReference type="GO" id="GO:0032153">
    <property type="term" value="C:cell division site"/>
    <property type="evidence" value="ECO:0007669"/>
    <property type="project" value="UniProtKB-UniRule"/>
</dbReference>
<dbReference type="Proteomes" id="UP000193224">
    <property type="component" value="Unassembled WGS sequence"/>
</dbReference>
<dbReference type="GO" id="GO:0005886">
    <property type="term" value="C:plasma membrane"/>
    <property type="evidence" value="ECO:0007669"/>
    <property type="project" value="UniProtKB-SubCell"/>
</dbReference>
<dbReference type="EMBL" id="FWXB01000001">
    <property type="protein sequence ID" value="SMC10404.1"/>
    <property type="molecule type" value="Genomic_DNA"/>
</dbReference>
<evidence type="ECO:0000313" key="11">
    <source>
        <dbReference type="EMBL" id="SMC10404.1"/>
    </source>
</evidence>
<dbReference type="RefSeq" id="WP_085798377.1">
    <property type="nucleotide sequence ID" value="NZ_FWXB01000001.1"/>
</dbReference>
<evidence type="ECO:0000256" key="1">
    <source>
        <dbReference type="ARBA" id="ARBA00004370"/>
    </source>
</evidence>
<keyword evidence="5 9" id="KW-0812">Transmembrane</keyword>
<evidence type="ECO:0000256" key="5">
    <source>
        <dbReference type="ARBA" id="ARBA00022692"/>
    </source>
</evidence>
<comment type="function">
    <text evidence="9">Essential cell division protein.</text>
</comment>
<dbReference type="PANTHER" id="PTHR35851:SF1">
    <property type="entry name" value="CELL DIVISION PROTEIN FTSQ"/>
    <property type="match status" value="1"/>
</dbReference>
<dbReference type="AlphaFoldDB" id="A0A1X7BLH6"/>
<keyword evidence="8 9" id="KW-0131">Cell cycle</keyword>
<sequence length="294" mass="33309">MRQVGSRPDPAPSRWSYRYQRLMLTPFFRKVLRVGIPFCLAFGTATAYLSDEVRRERLVLAYTDIRHRIETRPEFMVNLLAIEGASAGVQEEIREIFPIEFPISSFDLELDHIRNLIKDLPPVADVSVHIRQGGMLIAKVVEREPVALWRSRDGLAMVDVDGVRVAELDSRTDRPDLPVVAGLGADKAIPDALNILTAAAPLVGRVRGLVRVGERRWDLVLDRDQRILLPEHNPVRAVERVIVLGEVQDMLERDLVAVDMRMAMRPTIRMNERAVEEWWRVRKISADISAGGGN</sequence>
<evidence type="ECO:0000256" key="4">
    <source>
        <dbReference type="ARBA" id="ARBA00022618"/>
    </source>
</evidence>
<keyword evidence="3 9" id="KW-0997">Cell inner membrane</keyword>
<keyword evidence="12" id="KW-1185">Reference proteome</keyword>
<evidence type="ECO:0000256" key="6">
    <source>
        <dbReference type="ARBA" id="ARBA00022989"/>
    </source>
</evidence>
<accession>A0A1X7BLH6</accession>
<dbReference type="OrthoDB" id="9783091at2"/>
<dbReference type="GO" id="GO:0090529">
    <property type="term" value="P:cell septum assembly"/>
    <property type="evidence" value="ECO:0007669"/>
    <property type="project" value="InterPro"/>
</dbReference>
<organism evidence="11 12">
    <name type="scientific">Roseovarius aestuarii</name>
    <dbReference type="NCBI Taxonomy" id="475083"/>
    <lineage>
        <taxon>Bacteria</taxon>
        <taxon>Pseudomonadati</taxon>
        <taxon>Pseudomonadota</taxon>
        <taxon>Alphaproteobacteria</taxon>
        <taxon>Rhodobacterales</taxon>
        <taxon>Roseobacteraceae</taxon>
        <taxon>Roseovarius</taxon>
    </lineage>
</organism>
<keyword evidence="4 9" id="KW-0132">Cell division</keyword>
<dbReference type="HAMAP" id="MF_00911">
    <property type="entry name" value="FtsQ_subfam"/>
    <property type="match status" value="1"/>
</dbReference>
<gene>
    <name evidence="9" type="primary">ftsQ</name>
    <name evidence="11" type="ORF">ROA7745_00211</name>
</gene>
<comment type="similarity">
    <text evidence="9">Belongs to the FtsQ/DivIB family. FtsQ subfamily.</text>
</comment>
<dbReference type="InterPro" id="IPR026579">
    <property type="entry name" value="FtsQ"/>
</dbReference>
<evidence type="ECO:0000256" key="2">
    <source>
        <dbReference type="ARBA" id="ARBA00022475"/>
    </source>
</evidence>
<evidence type="ECO:0000256" key="9">
    <source>
        <dbReference type="HAMAP-Rule" id="MF_00911"/>
    </source>
</evidence>
<keyword evidence="7 9" id="KW-0472">Membrane</keyword>
<evidence type="ECO:0000256" key="8">
    <source>
        <dbReference type="ARBA" id="ARBA00023306"/>
    </source>
</evidence>
<dbReference type="PROSITE" id="PS51779">
    <property type="entry name" value="POTRA"/>
    <property type="match status" value="1"/>
</dbReference>